<feature type="domain" description="B30.2/SPRY" evidence="21">
    <location>
        <begin position="497"/>
        <end position="689"/>
    </location>
</feature>
<dbReference type="EC" id="2.3.2.27" evidence="5"/>
<feature type="region of interest" description="Disordered" evidence="19">
    <location>
        <begin position="437"/>
        <end position="506"/>
    </location>
</feature>
<evidence type="ECO:0000256" key="7">
    <source>
        <dbReference type="ARBA" id="ARBA00022553"/>
    </source>
</evidence>
<dbReference type="Pfam" id="PF13765">
    <property type="entry name" value="PRY"/>
    <property type="match status" value="1"/>
</dbReference>
<evidence type="ECO:0000256" key="10">
    <source>
        <dbReference type="ARBA" id="ARBA00022723"/>
    </source>
</evidence>
<evidence type="ECO:0000256" key="4">
    <source>
        <dbReference type="ARBA" id="ARBA00004906"/>
    </source>
</evidence>
<dbReference type="InterPro" id="IPR013320">
    <property type="entry name" value="ConA-like_dom_sf"/>
</dbReference>
<evidence type="ECO:0000256" key="1">
    <source>
        <dbReference type="ARBA" id="ARBA00000900"/>
    </source>
</evidence>
<comment type="pathway">
    <text evidence="4">Protein modification; protein ubiquitination.</text>
</comment>
<protein>
    <recommendedName>
        <fullName evidence="5">RING-type E3 ubiquitin transferase</fullName>
        <ecNumber evidence="5">2.3.2.27</ecNumber>
    </recommendedName>
</protein>
<feature type="compositionally biased region" description="Pro residues" evidence="19">
    <location>
        <begin position="457"/>
        <end position="467"/>
    </location>
</feature>
<dbReference type="GO" id="GO:0005737">
    <property type="term" value="C:cytoplasm"/>
    <property type="evidence" value="ECO:0007669"/>
    <property type="project" value="UniProtKB-SubCell"/>
</dbReference>
<dbReference type="PROSITE" id="PS50089">
    <property type="entry name" value="ZF_RING_2"/>
    <property type="match status" value="1"/>
</dbReference>
<dbReference type="PROSITE" id="PS50188">
    <property type="entry name" value="B302_SPRY"/>
    <property type="match status" value="1"/>
</dbReference>
<dbReference type="InterPro" id="IPR001841">
    <property type="entry name" value="Znf_RING"/>
</dbReference>
<dbReference type="InterPro" id="IPR001870">
    <property type="entry name" value="B30.2/SPRY"/>
</dbReference>
<dbReference type="Gene3D" id="3.30.40.10">
    <property type="entry name" value="Zinc/RING finger domain, C3HC4 (zinc finger)"/>
    <property type="match status" value="1"/>
</dbReference>
<dbReference type="Pfam" id="PF25600">
    <property type="entry name" value="TRIM_CC"/>
    <property type="match status" value="1"/>
</dbReference>
<evidence type="ECO:0000256" key="17">
    <source>
        <dbReference type="PROSITE-ProRule" id="PRU00175"/>
    </source>
</evidence>
<dbReference type="InterPro" id="IPR006574">
    <property type="entry name" value="PRY"/>
</dbReference>
<keyword evidence="12" id="KW-0833">Ubl conjugation pathway</keyword>
<feature type="domain" description="RING-type" evidence="20">
    <location>
        <begin position="17"/>
        <end position="58"/>
    </location>
</feature>
<evidence type="ECO:0000256" key="12">
    <source>
        <dbReference type="ARBA" id="ARBA00022786"/>
    </source>
</evidence>
<evidence type="ECO:0000256" key="18">
    <source>
        <dbReference type="SAM" id="Coils"/>
    </source>
</evidence>
<dbReference type="GO" id="GO:0005634">
    <property type="term" value="C:nucleus"/>
    <property type="evidence" value="ECO:0007669"/>
    <property type="project" value="UniProtKB-SubCell"/>
</dbReference>
<proteinExistence type="predicted"/>
<dbReference type="InterPro" id="IPR003879">
    <property type="entry name" value="Butyrophylin_SPRY"/>
</dbReference>
<keyword evidence="14" id="KW-0391">Immunity</keyword>
<evidence type="ECO:0000256" key="19">
    <source>
        <dbReference type="SAM" id="MobiDB-lite"/>
    </source>
</evidence>
<evidence type="ECO:0000256" key="9">
    <source>
        <dbReference type="ARBA" id="ARBA00022679"/>
    </source>
</evidence>
<dbReference type="AlphaFoldDB" id="A0A6P8SBB6"/>
<keyword evidence="7" id="KW-0597">Phosphoprotein</keyword>
<dbReference type="SMART" id="SM00184">
    <property type="entry name" value="RING"/>
    <property type="match status" value="1"/>
</dbReference>
<keyword evidence="22" id="KW-1185">Reference proteome</keyword>
<evidence type="ECO:0000256" key="5">
    <source>
        <dbReference type="ARBA" id="ARBA00012483"/>
    </source>
</evidence>
<keyword evidence="11 17" id="KW-0863">Zinc-finger</keyword>
<dbReference type="PANTHER" id="PTHR25465:SF77">
    <property type="entry name" value="E3 UBIQUITIN_ISG15 LIGASE TRIM25"/>
    <property type="match status" value="1"/>
</dbReference>
<dbReference type="CTD" id="7706"/>
<evidence type="ECO:0000256" key="11">
    <source>
        <dbReference type="ARBA" id="ARBA00022771"/>
    </source>
</evidence>
<feature type="compositionally biased region" description="Pro residues" evidence="19">
    <location>
        <begin position="401"/>
        <end position="413"/>
    </location>
</feature>
<dbReference type="SMART" id="SM00589">
    <property type="entry name" value="PRY"/>
    <property type="match status" value="1"/>
</dbReference>
<keyword evidence="15 18" id="KW-0175">Coiled coil</keyword>
<evidence type="ECO:0000256" key="6">
    <source>
        <dbReference type="ARBA" id="ARBA00022490"/>
    </source>
</evidence>
<dbReference type="Pfam" id="PF15227">
    <property type="entry name" value="zf-C3HC4_4"/>
    <property type="match status" value="1"/>
</dbReference>
<dbReference type="SMART" id="SM00449">
    <property type="entry name" value="SPRY"/>
    <property type="match status" value="1"/>
</dbReference>
<feature type="coiled-coil region" evidence="18">
    <location>
        <begin position="232"/>
        <end position="278"/>
    </location>
</feature>
<dbReference type="PRINTS" id="PR01407">
    <property type="entry name" value="BUTYPHLNCDUF"/>
</dbReference>
<dbReference type="InterPro" id="IPR043136">
    <property type="entry name" value="B30.2/SPRY_sf"/>
</dbReference>
<evidence type="ECO:0000259" key="20">
    <source>
        <dbReference type="PROSITE" id="PS50089"/>
    </source>
</evidence>
<dbReference type="GO" id="GO:0016874">
    <property type="term" value="F:ligase activity"/>
    <property type="evidence" value="ECO:0007669"/>
    <property type="project" value="UniProtKB-KW"/>
</dbReference>
<keyword evidence="23 24" id="KW-0436">Ligase</keyword>
<evidence type="ECO:0000256" key="8">
    <source>
        <dbReference type="ARBA" id="ARBA00022588"/>
    </source>
</evidence>
<dbReference type="GeneID" id="117367473"/>
<dbReference type="Pfam" id="PF00622">
    <property type="entry name" value="SPRY"/>
    <property type="match status" value="1"/>
</dbReference>
<dbReference type="SUPFAM" id="SSF57845">
    <property type="entry name" value="B-box zinc-binding domain"/>
    <property type="match status" value="1"/>
</dbReference>
<evidence type="ECO:0000313" key="24">
    <source>
        <dbReference type="RefSeq" id="XP_033815921.1"/>
    </source>
</evidence>
<dbReference type="PROSITE" id="PS00518">
    <property type="entry name" value="ZF_RING_1"/>
    <property type="match status" value="1"/>
</dbReference>
<evidence type="ECO:0000256" key="3">
    <source>
        <dbReference type="ARBA" id="ARBA00004496"/>
    </source>
</evidence>
<dbReference type="InterPro" id="IPR017907">
    <property type="entry name" value="Znf_RING_CS"/>
</dbReference>
<dbReference type="InterPro" id="IPR051051">
    <property type="entry name" value="E3_ubiq-ligase_TRIM/RNF"/>
</dbReference>
<keyword evidence="10" id="KW-0479">Metal-binding</keyword>
<evidence type="ECO:0000256" key="16">
    <source>
        <dbReference type="ARBA" id="ARBA00023242"/>
    </source>
</evidence>
<dbReference type="GO" id="GO:0008270">
    <property type="term" value="F:zinc ion binding"/>
    <property type="evidence" value="ECO:0007669"/>
    <property type="project" value="UniProtKB-KW"/>
</dbReference>
<keyword evidence="8" id="KW-0399">Innate immunity</keyword>
<dbReference type="InterPro" id="IPR058030">
    <property type="entry name" value="TRIM8/14/16/25/29/45/65_CC"/>
</dbReference>
<dbReference type="InterPro" id="IPR003877">
    <property type="entry name" value="SPRY_dom"/>
</dbReference>
<keyword evidence="9" id="KW-0808">Transferase</keyword>
<dbReference type="Gene3D" id="4.10.830.40">
    <property type="match status" value="1"/>
</dbReference>
<keyword evidence="13" id="KW-0862">Zinc</keyword>
<feature type="region of interest" description="Disordered" evidence="19">
    <location>
        <begin position="361"/>
        <end position="417"/>
    </location>
</feature>
<dbReference type="GO" id="GO:0045087">
    <property type="term" value="P:innate immune response"/>
    <property type="evidence" value="ECO:0007669"/>
    <property type="project" value="UniProtKB-KW"/>
</dbReference>
<evidence type="ECO:0000256" key="13">
    <source>
        <dbReference type="ARBA" id="ARBA00022833"/>
    </source>
</evidence>
<keyword evidence="6" id="KW-0963">Cytoplasm</keyword>
<comment type="catalytic activity">
    <reaction evidence="1">
        <text>S-ubiquitinyl-[E2 ubiquitin-conjugating enzyme]-L-cysteine + [acceptor protein]-L-lysine = [E2 ubiquitin-conjugating enzyme]-L-cysteine + N(6)-ubiquitinyl-[acceptor protein]-L-lysine.</text>
        <dbReference type="EC" id="2.3.2.27"/>
    </reaction>
</comment>
<dbReference type="PANTHER" id="PTHR25465">
    <property type="entry name" value="B-BOX DOMAIN CONTAINING"/>
    <property type="match status" value="1"/>
</dbReference>
<dbReference type="CDD" id="cd19776">
    <property type="entry name" value="Bbox2_TRIM25_C-IV"/>
    <property type="match status" value="1"/>
</dbReference>
<evidence type="ECO:0000313" key="22">
    <source>
        <dbReference type="Proteomes" id="UP000515159"/>
    </source>
</evidence>
<dbReference type="InterPro" id="IPR013083">
    <property type="entry name" value="Znf_RING/FYVE/PHD"/>
</dbReference>
<comment type="subcellular location">
    <subcellularLocation>
        <location evidence="3">Cytoplasm</location>
    </subcellularLocation>
    <subcellularLocation>
        <location evidence="2">Nucleus</location>
    </subcellularLocation>
</comment>
<accession>A0A6P8SBB6</accession>
<dbReference type="Gene3D" id="3.30.160.60">
    <property type="entry name" value="Classic Zinc Finger"/>
    <property type="match status" value="1"/>
</dbReference>
<evidence type="ECO:0000256" key="2">
    <source>
        <dbReference type="ARBA" id="ARBA00004123"/>
    </source>
</evidence>
<dbReference type="GO" id="GO:0061630">
    <property type="term" value="F:ubiquitin protein ligase activity"/>
    <property type="evidence" value="ECO:0007669"/>
    <property type="project" value="UniProtKB-EC"/>
</dbReference>
<dbReference type="KEGG" id="gsh:117367473"/>
<organism evidence="22 23">
    <name type="scientific">Geotrypetes seraphini</name>
    <name type="common">Gaboon caecilian</name>
    <name type="synonym">Caecilia seraphini</name>
    <dbReference type="NCBI Taxonomy" id="260995"/>
    <lineage>
        <taxon>Eukaryota</taxon>
        <taxon>Metazoa</taxon>
        <taxon>Chordata</taxon>
        <taxon>Craniata</taxon>
        <taxon>Vertebrata</taxon>
        <taxon>Euteleostomi</taxon>
        <taxon>Amphibia</taxon>
        <taxon>Gymnophiona</taxon>
        <taxon>Geotrypetes</taxon>
    </lineage>
</organism>
<dbReference type="RefSeq" id="XP_033815921.1">
    <property type="nucleotide sequence ID" value="XM_033960030.1"/>
</dbReference>
<name>A0A6P8SBB6_GEOSA</name>
<gene>
    <name evidence="23 24" type="primary">TRIM25</name>
</gene>
<dbReference type="Proteomes" id="UP000515159">
    <property type="component" value="Chromosome 10"/>
</dbReference>
<keyword evidence="16" id="KW-0539">Nucleus</keyword>
<sequence>MAEARRSLNELAEELTCPICLGTFATPVTIPCGHNFCHLCLSLTWKAGAATYHCPQCRQSFFPKPELKKNTVLAGVVERFQQAYEEEQVEEEEEVQEEAEAGDKEQQLLPGGPVTCDHCLQAPAVRTCLTCMVSFCQEHLRPHLESLAFCDHQLRQPLCDLQQKKCPEHAKLLEYYCFGHGQCICCICLVQHKTCPTSSVQDARTKQQISLKKQLGTLNEKIEKVTSSLADVETKQNNVENVAERKKALLREEFSEIKDLIEKEEEEIMKRVASEEQRVKQKFKITHNALLKKNLEYERLQGHLEHLLSEDEEITFLKNAAKLKNTMTKDPFVPYIDFNQKLLQALYKRSFSLKEAIKSAVQPPSAGPDDSSLLGENPPPPNHPFRNAPPSAGERPVRFCSPPPPLMQFPPPAAGKQKIGAVERPVLFGFPAPPLMEFPPPAAGKQKLGAGERPEQQFPPAPNPPPAGKQKPGPDAGLHKKPPPKANPGAKNPSTPGPASDVHSKSRQELLQYAEKLCLDVNTAHKRVVLSDNYTQISVTDIPQNYSDNPQRFTHCSQVLCQQGFYKGIHYWEVGIQNSTFCAIGIAYKNIDKKGTDSRLGRNKVSWCVEWFNAKLSAWHNDLEEILPNPNPSKIGVLLNCDEGYVAFYSVTKKKNTLLYKFQAQFTQQVYPAFWVFSSNTTLSLCQLK</sequence>
<evidence type="ECO:0000256" key="15">
    <source>
        <dbReference type="ARBA" id="ARBA00023054"/>
    </source>
</evidence>
<dbReference type="Gene3D" id="2.60.120.920">
    <property type="match status" value="1"/>
</dbReference>
<evidence type="ECO:0000256" key="14">
    <source>
        <dbReference type="ARBA" id="ARBA00022859"/>
    </source>
</evidence>
<dbReference type="SUPFAM" id="SSF49899">
    <property type="entry name" value="Concanavalin A-like lectins/glucanases"/>
    <property type="match status" value="1"/>
</dbReference>
<dbReference type="SUPFAM" id="SSF57850">
    <property type="entry name" value="RING/U-box"/>
    <property type="match status" value="1"/>
</dbReference>
<evidence type="ECO:0000259" key="21">
    <source>
        <dbReference type="PROSITE" id="PS50188"/>
    </source>
</evidence>
<evidence type="ECO:0000313" key="23">
    <source>
        <dbReference type="RefSeq" id="XP_033815920.1"/>
    </source>
</evidence>
<dbReference type="RefSeq" id="XP_033815920.1">
    <property type="nucleotide sequence ID" value="XM_033960029.1"/>
</dbReference>
<reference evidence="23 24" key="1">
    <citation type="submission" date="2025-04" db="UniProtKB">
        <authorList>
            <consortium name="RefSeq"/>
        </authorList>
    </citation>
    <scope>IDENTIFICATION</scope>
</reference>
<dbReference type="FunFam" id="2.60.120.920:FF:000045">
    <property type="entry name" value="E3 ubiquitin/ISG15 ligase TRIM25"/>
    <property type="match status" value="1"/>
</dbReference>
<dbReference type="OrthoDB" id="6270329at2759"/>